<feature type="compositionally biased region" description="Basic and acidic residues" evidence="1">
    <location>
        <begin position="91"/>
        <end position="101"/>
    </location>
</feature>
<organism evidence="3">
    <name type="scientific">Anthurium amnicola</name>
    <dbReference type="NCBI Taxonomy" id="1678845"/>
    <lineage>
        <taxon>Eukaryota</taxon>
        <taxon>Viridiplantae</taxon>
        <taxon>Streptophyta</taxon>
        <taxon>Embryophyta</taxon>
        <taxon>Tracheophyta</taxon>
        <taxon>Spermatophyta</taxon>
        <taxon>Magnoliopsida</taxon>
        <taxon>Liliopsida</taxon>
        <taxon>Araceae</taxon>
        <taxon>Pothoideae</taxon>
        <taxon>Potheae</taxon>
        <taxon>Anthurium</taxon>
    </lineage>
</organism>
<sequence>MMEPKTKSLLPLLLLLGFSCLLALGTVQASRSLASGTQELNHQKLTQEPPALSIADQDAMEEQLPAVEEAFVRGRMDIQSFNDYPGSGANNRHDPKPPRSG</sequence>
<dbReference type="PROSITE" id="PS51257">
    <property type="entry name" value="PROKAR_LIPOPROTEIN"/>
    <property type="match status" value="1"/>
</dbReference>
<accession>A0A1D1Y071</accession>
<proteinExistence type="predicted"/>
<feature type="chain" id="PRO_5008899843" evidence="2">
    <location>
        <begin position="30"/>
        <end position="101"/>
    </location>
</feature>
<dbReference type="PANTHER" id="PTHR33474">
    <property type="entry name" value="TRANSMEMBRANE PROTEIN"/>
    <property type="match status" value="1"/>
</dbReference>
<evidence type="ECO:0000256" key="2">
    <source>
        <dbReference type="SAM" id="SignalP"/>
    </source>
</evidence>
<name>A0A1D1Y071_9ARAE</name>
<keyword evidence="2" id="KW-0732">Signal</keyword>
<feature type="signal peptide" evidence="2">
    <location>
        <begin position="1"/>
        <end position="29"/>
    </location>
</feature>
<evidence type="ECO:0000313" key="3">
    <source>
        <dbReference type="EMBL" id="JAT48035.1"/>
    </source>
</evidence>
<protein>
    <submittedName>
        <fullName evidence="3">Laminin subunit gamma-3</fullName>
    </submittedName>
</protein>
<evidence type="ECO:0000256" key="1">
    <source>
        <dbReference type="SAM" id="MobiDB-lite"/>
    </source>
</evidence>
<dbReference type="PANTHER" id="PTHR33474:SF28">
    <property type="entry name" value="OS01G0815400 PROTEIN"/>
    <property type="match status" value="1"/>
</dbReference>
<gene>
    <name evidence="3" type="primary">Lamc3</name>
    <name evidence="3" type="ORF">g.25921</name>
</gene>
<feature type="region of interest" description="Disordered" evidence="1">
    <location>
        <begin position="79"/>
        <end position="101"/>
    </location>
</feature>
<reference evidence="3" key="1">
    <citation type="submission" date="2015-07" db="EMBL/GenBank/DDBJ databases">
        <title>Transcriptome Assembly of Anthurium amnicola.</title>
        <authorList>
            <person name="Suzuki J."/>
        </authorList>
    </citation>
    <scope>NUCLEOTIDE SEQUENCE</scope>
</reference>
<dbReference type="EMBL" id="GDJX01019901">
    <property type="protein sequence ID" value="JAT48035.1"/>
    <property type="molecule type" value="Transcribed_RNA"/>
</dbReference>
<dbReference type="AlphaFoldDB" id="A0A1D1Y071"/>